<evidence type="ECO:0000313" key="3">
    <source>
        <dbReference type="Proteomes" id="UP001500575"/>
    </source>
</evidence>
<reference evidence="3" key="1">
    <citation type="journal article" date="2019" name="Int. J. Syst. Evol. Microbiol.">
        <title>The Global Catalogue of Microorganisms (GCM) 10K type strain sequencing project: providing services to taxonomists for standard genome sequencing and annotation.</title>
        <authorList>
            <consortium name="The Broad Institute Genomics Platform"/>
            <consortium name="The Broad Institute Genome Sequencing Center for Infectious Disease"/>
            <person name="Wu L."/>
            <person name="Ma J."/>
        </authorList>
    </citation>
    <scope>NUCLEOTIDE SEQUENCE [LARGE SCALE GENOMIC DNA]</scope>
    <source>
        <strain evidence="3">JCM 16021</strain>
    </source>
</reference>
<feature type="transmembrane region" description="Helical" evidence="1">
    <location>
        <begin position="74"/>
        <end position="98"/>
    </location>
</feature>
<keyword evidence="3" id="KW-1185">Reference proteome</keyword>
<comment type="caution">
    <text evidence="2">The sequence shown here is derived from an EMBL/GenBank/DDBJ whole genome shotgun (WGS) entry which is preliminary data.</text>
</comment>
<proteinExistence type="predicted"/>
<dbReference type="Proteomes" id="UP001500575">
    <property type="component" value="Unassembled WGS sequence"/>
</dbReference>
<gene>
    <name evidence="2" type="ORF">GCM10009843_06810</name>
</gene>
<evidence type="ECO:0000256" key="1">
    <source>
        <dbReference type="SAM" id="Phobius"/>
    </source>
</evidence>
<dbReference type="RefSeq" id="WP_344302211.1">
    <property type="nucleotide sequence ID" value="NZ_BAAAQQ010000002.1"/>
</dbReference>
<dbReference type="EMBL" id="BAAAQQ010000002">
    <property type="protein sequence ID" value="GAA2116546.1"/>
    <property type="molecule type" value="Genomic_DNA"/>
</dbReference>
<organism evidence="2 3">
    <name type="scientific">Nocardioides bigeumensis</name>
    <dbReference type="NCBI Taxonomy" id="433657"/>
    <lineage>
        <taxon>Bacteria</taxon>
        <taxon>Bacillati</taxon>
        <taxon>Actinomycetota</taxon>
        <taxon>Actinomycetes</taxon>
        <taxon>Propionibacteriales</taxon>
        <taxon>Nocardioidaceae</taxon>
        <taxon>Nocardioides</taxon>
    </lineage>
</organism>
<keyword evidence="1" id="KW-0812">Transmembrane</keyword>
<accession>A0ABP5JGA8</accession>
<feature type="transmembrane region" description="Helical" evidence="1">
    <location>
        <begin position="267"/>
        <end position="293"/>
    </location>
</feature>
<evidence type="ECO:0008006" key="4">
    <source>
        <dbReference type="Google" id="ProtNLM"/>
    </source>
</evidence>
<feature type="transmembrane region" description="Helical" evidence="1">
    <location>
        <begin position="216"/>
        <end position="247"/>
    </location>
</feature>
<protein>
    <recommendedName>
        <fullName evidence="4">Integral membrane protein</fullName>
    </recommendedName>
</protein>
<evidence type="ECO:0000313" key="2">
    <source>
        <dbReference type="EMBL" id="GAA2116546.1"/>
    </source>
</evidence>
<keyword evidence="1" id="KW-0472">Membrane</keyword>
<keyword evidence="1" id="KW-1133">Transmembrane helix</keyword>
<feature type="transmembrane region" description="Helical" evidence="1">
    <location>
        <begin position="41"/>
        <end position="62"/>
    </location>
</feature>
<feature type="transmembrane region" description="Helical" evidence="1">
    <location>
        <begin position="143"/>
        <end position="161"/>
    </location>
</feature>
<sequence length="337" mass="37162">MTEDPETTVRATERWLDAHGLPWFVESQGVAVRRRLSRGHLVRVGLLALLVAVGVGISVGWWRDTAAGLAWGETAFAALVAGWALRSLYGSAVAGWAARRTLRSLGLLFPLASRALPLLLLFITFLFINTEVWQVTSALDTGVLWQAVLVFAVIGVGFLLARLPEELEEYDAELTAETVVTACTGTPVEQAAAELEVTEEMLERHSDVVGLERGNLVLVLLIAQAIQVLLLSIAVWVFFLVFGSVAIQDEVILDWVGHRPHYAPGFALVSLELVKVSTFLAAFAGLYFTVYAVSDANYRKQFFTRIRRELERAVSVRLVYRSLLENGGSEPRRPEQS</sequence>
<feature type="transmembrane region" description="Helical" evidence="1">
    <location>
        <begin position="105"/>
        <end position="128"/>
    </location>
</feature>
<name>A0ABP5JGA8_9ACTN</name>